<dbReference type="STRING" id="264951.A0A443I7F8"/>
<proteinExistence type="predicted"/>
<dbReference type="PANTHER" id="PTHR38788:SF3">
    <property type="entry name" value="CLR5 DOMAIN-CONTAINING PROTEIN"/>
    <property type="match status" value="1"/>
</dbReference>
<sequence length="270" mass="30719">MEESMISMIPRIPMTSLPFRPRSSEDWQPYRPIILNLYINDQLKLKDVKEIMERDYGFVASEKQYKDRLAAWKARKNIKTSEARIMLRKQQERSAQGKRSAFRVGGMEVGMHKILRAARRSRNTATSASSPEPETPSDISCYTPVDRPSTPETQAFDESFSQSSSYSQPTAFPQHADFSQPPPVTYYDNILCGTEHPDVAGFGLQPPYGGSWESSLLVFQDKLHGLHDKLTQDIQNGRNQEMQVLMNPDMQPNASHGSQVDNGYHWHQAP</sequence>
<evidence type="ECO:0000259" key="2">
    <source>
        <dbReference type="Pfam" id="PF14420"/>
    </source>
</evidence>
<feature type="compositionally biased region" description="Low complexity" evidence="1">
    <location>
        <begin position="159"/>
        <end position="168"/>
    </location>
</feature>
<dbReference type="AlphaFoldDB" id="A0A443I7F8"/>
<dbReference type="EMBL" id="RCNU01000001">
    <property type="protein sequence ID" value="RWR00034.1"/>
    <property type="molecule type" value="Genomic_DNA"/>
</dbReference>
<dbReference type="Pfam" id="PF14420">
    <property type="entry name" value="Clr5"/>
    <property type="match status" value="1"/>
</dbReference>
<dbReference type="GeneID" id="39599103"/>
<name>A0A443I7F8_BYSSP</name>
<feature type="region of interest" description="Disordered" evidence="1">
    <location>
        <begin position="119"/>
        <end position="180"/>
    </location>
</feature>
<dbReference type="PANTHER" id="PTHR38788">
    <property type="entry name" value="CLR5 DOMAIN-CONTAINING PROTEIN"/>
    <property type="match status" value="1"/>
</dbReference>
<evidence type="ECO:0000256" key="1">
    <source>
        <dbReference type="SAM" id="MobiDB-lite"/>
    </source>
</evidence>
<evidence type="ECO:0000313" key="3">
    <source>
        <dbReference type="EMBL" id="RWR00034.1"/>
    </source>
</evidence>
<keyword evidence="4" id="KW-1185">Reference proteome</keyword>
<evidence type="ECO:0000313" key="4">
    <source>
        <dbReference type="Proteomes" id="UP000283841"/>
    </source>
</evidence>
<reference evidence="3 4" key="1">
    <citation type="journal article" date="2018" name="Front. Microbiol.">
        <title>Genomic and genetic insights into a cosmopolitan fungus, Paecilomyces variotii (Eurotiales).</title>
        <authorList>
            <person name="Urquhart A.S."/>
            <person name="Mondo S.J."/>
            <person name="Makela M.R."/>
            <person name="Hane J.K."/>
            <person name="Wiebenga A."/>
            <person name="He G."/>
            <person name="Mihaltcheva S."/>
            <person name="Pangilinan J."/>
            <person name="Lipzen A."/>
            <person name="Barry K."/>
            <person name="de Vries R.P."/>
            <person name="Grigoriev I.V."/>
            <person name="Idnurm A."/>
        </authorList>
    </citation>
    <scope>NUCLEOTIDE SEQUENCE [LARGE SCALE GENOMIC DNA]</scope>
    <source>
        <strain evidence="3 4">CBS 101075</strain>
    </source>
</reference>
<comment type="caution">
    <text evidence="3">The sequence shown here is derived from an EMBL/GenBank/DDBJ whole genome shotgun (WGS) entry which is preliminary data.</text>
</comment>
<dbReference type="InterPro" id="IPR025676">
    <property type="entry name" value="Clr5_dom"/>
</dbReference>
<feature type="domain" description="Clr5" evidence="2">
    <location>
        <begin position="23"/>
        <end position="76"/>
    </location>
</feature>
<feature type="compositionally biased region" description="Low complexity" evidence="1">
    <location>
        <begin position="123"/>
        <end position="132"/>
    </location>
</feature>
<dbReference type="VEuPathDB" id="FungiDB:C8Q69DRAFT_45625"/>
<dbReference type="Proteomes" id="UP000283841">
    <property type="component" value="Unassembled WGS sequence"/>
</dbReference>
<gene>
    <name evidence="3" type="ORF">C8Q69DRAFT_45625</name>
</gene>
<protein>
    <submittedName>
        <fullName evidence="3">Clr5 domain-containing protein</fullName>
    </submittedName>
</protein>
<organism evidence="3 4">
    <name type="scientific">Byssochlamys spectabilis</name>
    <name type="common">Paecilomyces variotii</name>
    <dbReference type="NCBI Taxonomy" id="264951"/>
    <lineage>
        <taxon>Eukaryota</taxon>
        <taxon>Fungi</taxon>
        <taxon>Dikarya</taxon>
        <taxon>Ascomycota</taxon>
        <taxon>Pezizomycotina</taxon>
        <taxon>Eurotiomycetes</taxon>
        <taxon>Eurotiomycetidae</taxon>
        <taxon>Eurotiales</taxon>
        <taxon>Thermoascaceae</taxon>
        <taxon>Paecilomyces</taxon>
    </lineage>
</organism>
<accession>A0A443I7F8</accession>
<dbReference type="RefSeq" id="XP_028489678.1">
    <property type="nucleotide sequence ID" value="XM_028629826.1"/>
</dbReference>